<evidence type="ECO:0000259" key="2">
    <source>
        <dbReference type="SMART" id="SM00449"/>
    </source>
</evidence>
<dbReference type="SUPFAM" id="SSF49899">
    <property type="entry name" value="Concanavalin A-like lectins/glucanases"/>
    <property type="match status" value="1"/>
</dbReference>
<evidence type="ECO:0000313" key="3">
    <source>
        <dbReference type="EMBL" id="CAD9082346.1"/>
    </source>
</evidence>
<accession>A0A7S1PHG8</accession>
<dbReference type="CDD" id="cd14733">
    <property type="entry name" value="BACK"/>
    <property type="match status" value="1"/>
</dbReference>
<dbReference type="AlphaFoldDB" id="A0A7S1PHG8"/>
<organism evidence="3">
    <name type="scientific">Percolomonas cosmopolitus</name>
    <dbReference type="NCBI Taxonomy" id="63605"/>
    <lineage>
        <taxon>Eukaryota</taxon>
        <taxon>Discoba</taxon>
        <taxon>Heterolobosea</taxon>
        <taxon>Tetramitia</taxon>
        <taxon>Eutetramitia</taxon>
        <taxon>Percolomonadidae</taxon>
        <taxon>Percolomonas</taxon>
    </lineage>
</organism>
<dbReference type="EMBL" id="HBGD01006710">
    <property type="protein sequence ID" value="CAD9082346.1"/>
    <property type="molecule type" value="Transcribed_RNA"/>
</dbReference>
<dbReference type="InterPro" id="IPR013320">
    <property type="entry name" value="ConA-like_dom_sf"/>
</dbReference>
<sequence>MSTKSSTNFIYSLSFNDSLHWSSIEIGLNPQIIEQVEKLVCGAHAIPGTSALCAVHESRFSLHEDKLLLKCSLQSKPNYVKEYKKQSKANPKLFPKKNITNQILKERVQQLRAEGLRYQILARAVHEEAAKQHNDDSADGHSASLPTDPGPPPQHTSLNKPLAPSDTLVNIVLTGQDFPTTRLQSTEKLLTDNSLYLRRILSKMEHRVKESTETTGGVASFKYKELGFSEYDDKYRGHQFFHAFNPDIFSRFLTFCENADIQDKYFSMLEKWDQFHNESQKTLHDALAALKNNFSDSLSKLTDTINKEKVQLTSVYETCLERDVQRLKTLYRSQLDAQLSKLDIFSNKRQDEMDQFFNEEIKLTEELYTNHQQIRKLQLQKERQDTETLLNHTLPPENLPSIFILSDTLQAEELKTICMNRIADDFDFFRKNKAFSSSLISANTLTQLMTRLSTETLLSLTQDIDYSFPTSFVTKEVEYRRSLARNNYHSKPLPTLIAMSTDPEKYEVHFPDILREELAARRGSKPKVSMKKSPFIGDDELTVTHSDICKSYITHYATLSRDYTGWSRWYFEVNVKELHAEYGSAICVGFGVPYEDPAALTTSDKKKKYDESSVSLLHLPAPDHSIKQKIIGLTQNYRNKAGYALSSEGFIYHEGNREVLPGFQLHSGDVIGCALDQVKKRVDFFLNGKSLKGLQIQDELFVLSPAVSVWHTHKGSECSVVFNFSGPFEHEYPGYEAYSETEKRR</sequence>
<proteinExistence type="predicted"/>
<dbReference type="InterPro" id="IPR003877">
    <property type="entry name" value="SPRY_dom"/>
</dbReference>
<protein>
    <recommendedName>
        <fullName evidence="2">SPRY domain-containing protein</fullName>
    </recommendedName>
</protein>
<feature type="domain" description="SPRY" evidence="2">
    <location>
        <begin position="566"/>
        <end position="728"/>
    </location>
</feature>
<reference evidence="3" key="1">
    <citation type="submission" date="2021-01" db="EMBL/GenBank/DDBJ databases">
        <authorList>
            <person name="Corre E."/>
            <person name="Pelletier E."/>
            <person name="Niang G."/>
            <person name="Scheremetjew M."/>
            <person name="Finn R."/>
            <person name="Kale V."/>
            <person name="Holt S."/>
            <person name="Cochrane G."/>
            <person name="Meng A."/>
            <person name="Brown T."/>
            <person name="Cohen L."/>
        </authorList>
    </citation>
    <scope>NUCLEOTIDE SEQUENCE</scope>
    <source>
        <strain evidence="3">WS</strain>
    </source>
</reference>
<dbReference type="SMART" id="SM00449">
    <property type="entry name" value="SPRY"/>
    <property type="match status" value="1"/>
</dbReference>
<name>A0A7S1PHG8_9EUKA</name>
<feature type="region of interest" description="Disordered" evidence="1">
    <location>
        <begin position="128"/>
        <end position="161"/>
    </location>
</feature>
<dbReference type="Gene3D" id="2.60.120.920">
    <property type="match status" value="1"/>
</dbReference>
<feature type="compositionally biased region" description="Basic and acidic residues" evidence="1">
    <location>
        <begin position="128"/>
        <end position="139"/>
    </location>
</feature>
<dbReference type="InterPro" id="IPR043136">
    <property type="entry name" value="B30.2/SPRY_sf"/>
</dbReference>
<evidence type="ECO:0000256" key="1">
    <source>
        <dbReference type="SAM" id="MobiDB-lite"/>
    </source>
</evidence>
<gene>
    <name evidence="3" type="ORF">PCOS0759_LOCUS5586</name>
</gene>
<dbReference type="Pfam" id="PF00622">
    <property type="entry name" value="SPRY"/>
    <property type="match status" value="1"/>
</dbReference>